<feature type="region of interest" description="Disordered" evidence="1">
    <location>
        <begin position="124"/>
        <end position="153"/>
    </location>
</feature>
<evidence type="ECO:0000313" key="2">
    <source>
        <dbReference type="EMBL" id="KAL0821620.1"/>
    </source>
</evidence>
<name>A0ABD0SP78_LOXSC</name>
<feature type="compositionally biased region" description="Basic and acidic residues" evidence="1">
    <location>
        <begin position="124"/>
        <end position="134"/>
    </location>
</feature>
<dbReference type="AlphaFoldDB" id="A0ABD0SP78"/>
<proteinExistence type="predicted"/>
<comment type="caution">
    <text evidence="2">The sequence shown here is derived from an EMBL/GenBank/DDBJ whole genome shotgun (WGS) entry which is preliminary data.</text>
</comment>
<dbReference type="Proteomes" id="UP001549921">
    <property type="component" value="Unassembled WGS sequence"/>
</dbReference>
<evidence type="ECO:0000313" key="3">
    <source>
        <dbReference type="Proteomes" id="UP001549921"/>
    </source>
</evidence>
<sequence>MFRRQSVQQIAAGVSHRAGSDLSPAGLGVPRVGAPGRAPAARAGAGSVGSLELAAAAAHGPEPAQAGCVRGALRGSVHVHLGHMDVRVRVERRLASRADSLDGAVDAAAARFLGVPVPYIRDADSRRDGGRVDSDAAAEGAVEEGGRAAEAAAGEVPVRPAADAADAALLRDAPAHADAADAQVRDVPPAAAALVPQAAPLPLFRGRNHPLTDSQSRYTLLKLKRHSHVTRLILF</sequence>
<organism evidence="2 3">
    <name type="scientific">Loxostege sticticalis</name>
    <name type="common">Beet webworm moth</name>
    <dbReference type="NCBI Taxonomy" id="481309"/>
    <lineage>
        <taxon>Eukaryota</taxon>
        <taxon>Metazoa</taxon>
        <taxon>Ecdysozoa</taxon>
        <taxon>Arthropoda</taxon>
        <taxon>Hexapoda</taxon>
        <taxon>Insecta</taxon>
        <taxon>Pterygota</taxon>
        <taxon>Neoptera</taxon>
        <taxon>Endopterygota</taxon>
        <taxon>Lepidoptera</taxon>
        <taxon>Glossata</taxon>
        <taxon>Ditrysia</taxon>
        <taxon>Pyraloidea</taxon>
        <taxon>Crambidae</taxon>
        <taxon>Pyraustinae</taxon>
        <taxon>Loxostege</taxon>
    </lineage>
</organism>
<accession>A0ABD0SP78</accession>
<protein>
    <submittedName>
        <fullName evidence="2">Uncharacterized protein</fullName>
    </submittedName>
</protein>
<reference evidence="2 3" key="1">
    <citation type="submission" date="2024-06" db="EMBL/GenBank/DDBJ databases">
        <title>A chromosome-level genome assembly of beet webworm, Loxostege sticticalis.</title>
        <authorList>
            <person name="Zhang Y."/>
        </authorList>
    </citation>
    <scope>NUCLEOTIDE SEQUENCE [LARGE SCALE GENOMIC DNA]</scope>
    <source>
        <strain evidence="2">AQ028</strain>
        <tissue evidence="2">Male pupae</tissue>
    </source>
</reference>
<evidence type="ECO:0000256" key="1">
    <source>
        <dbReference type="SAM" id="MobiDB-lite"/>
    </source>
</evidence>
<gene>
    <name evidence="2" type="ORF">ABMA28_005067</name>
</gene>
<dbReference type="EMBL" id="JBEDNZ010000017">
    <property type="protein sequence ID" value="KAL0821620.1"/>
    <property type="molecule type" value="Genomic_DNA"/>
</dbReference>